<feature type="region of interest" description="Disordered" evidence="1">
    <location>
        <begin position="1"/>
        <end position="47"/>
    </location>
</feature>
<name>A0A1M2VKU2_TRAPU</name>
<gene>
    <name evidence="2" type="ORF">TRAPUB_920</name>
</gene>
<reference evidence="2 3" key="1">
    <citation type="submission" date="2016-10" db="EMBL/GenBank/DDBJ databases">
        <title>Genome sequence of the basidiomycete white-rot fungus Trametes pubescens.</title>
        <authorList>
            <person name="Makela M.R."/>
            <person name="Granchi Z."/>
            <person name="Peng M."/>
            <person name="De Vries R.P."/>
            <person name="Grigoriev I."/>
            <person name="Riley R."/>
            <person name="Hilden K."/>
        </authorList>
    </citation>
    <scope>NUCLEOTIDE SEQUENCE [LARGE SCALE GENOMIC DNA]</scope>
    <source>
        <strain evidence="2 3">FBCC735</strain>
    </source>
</reference>
<dbReference type="AlphaFoldDB" id="A0A1M2VKU2"/>
<evidence type="ECO:0000256" key="1">
    <source>
        <dbReference type="SAM" id="MobiDB-lite"/>
    </source>
</evidence>
<evidence type="ECO:0000313" key="3">
    <source>
        <dbReference type="Proteomes" id="UP000184267"/>
    </source>
</evidence>
<dbReference type="EMBL" id="MNAD01001075">
    <property type="protein sequence ID" value="OJT08187.1"/>
    <property type="molecule type" value="Genomic_DNA"/>
</dbReference>
<organism evidence="2 3">
    <name type="scientific">Trametes pubescens</name>
    <name type="common">White-rot fungus</name>
    <dbReference type="NCBI Taxonomy" id="154538"/>
    <lineage>
        <taxon>Eukaryota</taxon>
        <taxon>Fungi</taxon>
        <taxon>Dikarya</taxon>
        <taxon>Basidiomycota</taxon>
        <taxon>Agaricomycotina</taxon>
        <taxon>Agaricomycetes</taxon>
        <taxon>Polyporales</taxon>
        <taxon>Polyporaceae</taxon>
        <taxon>Trametes</taxon>
    </lineage>
</organism>
<accession>A0A1M2VKU2</accession>
<sequence length="60" mass="6570">MSQHQDYALLPQHAGHLSNEPRSPRTAESNGVFEKEQTDLSTESQAAVPSICGMPLKYVS</sequence>
<proteinExistence type="predicted"/>
<protein>
    <submittedName>
        <fullName evidence="2">Uncharacterized protein</fullName>
    </submittedName>
</protein>
<dbReference type="Proteomes" id="UP000184267">
    <property type="component" value="Unassembled WGS sequence"/>
</dbReference>
<dbReference type="STRING" id="154538.A0A1M2VKU2"/>
<comment type="caution">
    <text evidence="2">The sequence shown here is derived from an EMBL/GenBank/DDBJ whole genome shotgun (WGS) entry which is preliminary data.</text>
</comment>
<evidence type="ECO:0000313" key="2">
    <source>
        <dbReference type="EMBL" id="OJT08187.1"/>
    </source>
</evidence>
<keyword evidence="3" id="KW-1185">Reference proteome</keyword>